<sequence length="116" mass="13265">MNKYFEQFGEILKVIVIINKNTRRSKGFSFVTFREVEAAKNTCVDLTLMIDGKKANCNLTSLGGFDYQYPLQHLYISSSSTLPQYYTAPISLNVIPPSQYQNICYINIYCLLVCNL</sequence>
<dbReference type="Proteomes" id="UP000006729">
    <property type="component" value="Chromosome 18"/>
</dbReference>
<evidence type="ECO:0000259" key="3">
    <source>
        <dbReference type="PROSITE" id="PS50102"/>
    </source>
</evidence>
<dbReference type="FunCoup" id="A0A2K1X0F9">
    <property type="interactions" value="261"/>
</dbReference>
<evidence type="ECO:0000256" key="1">
    <source>
        <dbReference type="ARBA" id="ARBA00022884"/>
    </source>
</evidence>
<reference evidence="4 5" key="1">
    <citation type="journal article" date="2006" name="Science">
        <title>The genome of black cottonwood, Populus trichocarpa (Torr. &amp; Gray).</title>
        <authorList>
            <person name="Tuskan G.A."/>
            <person name="Difazio S."/>
            <person name="Jansson S."/>
            <person name="Bohlmann J."/>
            <person name="Grigoriev I."/>
            <person name="Hellsten U."/>
            <person name="Putnam N."/>
            <person name="Ralph S."/>
            <person name="Rombauts S."/>
            <person name="Salamov A."/>
            <person name="Schein J."/>
            <person name="Sterck L."/>
            <person name="Aerts A."/>
            <person name="Bhalerao R.R."/>
            <person name="Bhalerao R.P."/>
            <person name="Blaudez D."/>
            <person name="Boerjan W."/>
            <person name="Brun A."/>
            <person name="Brunner A."/>
            <person name="Busov V."/>
            <person name="Campbell M."/>
            <person name="Carlson J."/>
            <person name="Chalot M."/>
            <person name="Chapman J."/>
            <person name="Chen G.L."/>
            <person name="Cooper D."/>
            <person name="Coutinho P.M."/>
            <person name="Couturier J."/>
            <person name="Covert S."/>
            <person name="Cronk Q."/>
            <person name="Cunningham R."/>
            <person name="Davis J."/>
            <person name="Degroeve S."/>
            <person name="Dejardin A."/>
            <person name="Depamphilis C."/>
            <person name="Detter J."/>
            <person name="Dirks B."/>
            <person name="Dubchak I."/>
            <person name="Duplessis S."/>
            <person name="Ehlting J."/>
            <person name="Ellis B."/>
            <person name="Gendler K."/>
            <person name="Goodstein D."/>
            <person name="Gribskov M."/>
            <person name="Grimwood J."/>
            <person name="Groover A."/>
            <person name="Gunter L."/>
            <person name="Hamberger B."/>
            <person name="Heinze B."/>
            <person name="Helariutta Y."/>
            <person name="Henrissat B."/>
            <person name="Holligan D."/>
            <person name="Holt R."/>
            <person name="Huang W."/>
            <person name="Islam-Faridi N."/>
            <person name="Jones S."/>
            <person name="Jones-Rhoades M."/>
            <person name="Jorgensen R."/>
            <person name="Joshi C."/>
            <person name="Kangasjarvi J."/>
            <person name="Karlsson J."/>
            <person name="Kelleher C."/>
            <person name="Kirkpatrick R."/>
            <person name="Kirst M."/>
            <person name="Kohler A."/>
            <person name="Kalluri U."/>
            <person name="Larimer F."/>
            <person name="Leebens-Mack J."/>
            <person name="Leple J.C."/>
            <person name="Locascio P."/>
            <person name="Lou Y."/>
            <person name="Lucas S."/>
            <person name="Martin F."/>
            <person name="Montanini B."/>
            <person name="Napoli C."/>
            <person name="Nelson D.R."/>
            <person name="Nelson C."/>
            <person name="Nieminen K."/>
            <person name="Nilsson O."/>
            <person name="Pereda V."/>
            <person name="Peter G."/>
            <person name="Philippe R."/>
            <person name="Pilate G."/>
            <person name="Poliakov A."/>
            <person name="Razumovskaya J."/>
            <person name="Richardson P."/>
            <person name="Rinaldi C."/>
            <person name="Ritland K."/>
            <person name="Rouze P."/>
            <person name="Ryaboy D."/>
            <person name="Schmutz J."/>
            <person name="Schrader J."/>
            <person name="Segerman B."/>
            <person name="Shin H."/>
            <person name="Siddiqui A."/>
            <person name="Sterky F."/>
            <person name="Terry A."/>
            <person name="Tsai C.J."/>
            <person name="Uberbacher E."/>
            <person name="Unneberg P."/>
            <person name="Vahala J."/>
            <person name="Wall K."/>
            <person name="Wessler S."/>
            <person name="Yang G."/>
            <person name="Yin T."/>
            <person name="Douglas C."/>
            <person name="Marra M."/>
            <person name="Sandberg G."/>
            <person name="Van de Peer Y."/>
            <person name="Rokhsar D."/>
        </authorList>
    </citation>
    <scope>NUCLEOTIDE SEQUENCE [LARGE SCALE GENOMIC DNA]</scope>
    <source>
        <strain evidence="5">cv. Nisqually</strain>
    </source>
</reference>
<evidence type="ECO:0000256" key="2">
    <source>
        <dbReference type="PROSITE-ProRule" id="PRU00176"/>
    </source>
</evidence>
<dbReference type="Gene3D" id="3.30.70.330">
    <property type="match status" value="1"/>
</dbReference>
<protein>
    <recommendedName>
        <fullName evidence="3">RRM domain-containing protein</fullName>
    </recommendedName>
</protein>
<dbReference type="InterPro" id="IPR012677">
    <property type="entry name" value="Nucleotide-bd_a/b_plait_sf"/>
</dbReference>
<keyword evidence="5" id="KW-1185">Reference proteome</keyword>
<dbReference type="AlphaFoldDB" id="A0A2K1X0F9"/>
<dbReference type="GO" id="GO:0003723">
    <property type="term" value="F:RNA binding"/>
    <property type="evidence" value="ECO:0007669"/>
    <property type="project" value="UniProtKB-UniRule"/>
</dbReference>
<name>A0A2K1X0F9_POPTR</name>
<keyword evidence="1 2" id="KW-0694">RNA-binding</keyword>
<accession>A0A2K1X0F9</accession>
<dbReference type="SUPFAM" id="SSF54928">
    <property type="entry name" value="RNA-binding domain, RBD"/>
    <property type="match status" value="1"/>
</dbReference>
<evidence type="ECO:0000313" key="4">
    <source>
        <dbReference type="EMBL" id="PNS94264.1"/>
    </source>
</evidence>
<proteinExistence type="predicted"/>
<feature type="domain" description="RRM" evidence="3">
    <location>
        <begin position="1"/>
        <end position="62"/>
    </location>
</feature>
<dbReference type="EMBL" id="CM009307">
    <property type="protein sequence ID" value="PNS94264.1"/>
    <property type="molecule type" value="Genomic_DNA"/>
</dbReference>
<gene>
    <name evidence="4" type="ORF">POPTR_018G137100</name>
</gene>
<dbReference type="Pfam" id="PF00076">
    <property type="entry name" value="RRM_1"/>
    <property type="match status" value="1"/>
</dbReference>
<dbReference type="PANTHER" id="PTHR11176:SF16">
    <property type="entry name" value="OS01G0876800 PROTEIN"/>
    <property type="match status" value="1"/>
</dbReference>
<dbReference type="InterPro" id="IPR035979">
    <property type="entry name" value="RBD_domain_sf"/>
</dbReference>
<evidence type="ECO:0000313" key="5">
    <source>
        <dbReference type="Proteomes" id="UP000006729"/>
    </source>
</evidence>
<dbReference type="InParanoid" id="A0A2K1X0F9"/>
<organism evidence="4 5">
    <name type="scientific">Populus trichocarpa</name>
    <name type="common">Western balsam poplar</name>
    <name type="synonym">Populus balsamifera subsp. trichocarpa</name>
    <dbReference type="NCBI Taxonomy" id="3694"/>
    <lineage>
        <taxon>Eukaryota</taxon>
        <taxon>Viridiplantae</taxon>
        <taxon>Streptophyta</taxon>
        <taxon>Embryophyta</taxon>
        <taxon>Tracheophyta</taxon>
        <taxon>Spermatophyta</taxon>
        <taxon>Magnoliopsida</taxon>
        <taxon>eudicotyledons</taxon>
        <taxon>Gunneridae</taxon>
        <taxon>Pentapetalae</taxon>
        <taxon>rosids</taxon>
        <taxon>fabids</taxon>
        <taxon>Malpighiales</taxon>
        <taxon>Salicaceae</taxon>
        <taxon>Saliceae</taxon>
        <taxon>Populus</taxon>
    </lineage>
</organism>
<dbReference type="PANTHER" id="PTHR11176">
    <property type="entry name" value="BOULE-RELATED"/>
    <property type="match status" value="1"/>
</dbReference>
<dbReference type="PROSITE" id="PS50102">
    <property type="entry name" value="RRM"/>
    <property type="match status" value="1"/>
</dbReference>
<dbReference type="InterPro" id="IPR000504">
    <property type="entry name" value="RRM_dom"/>
</dbReference>